<proteinExistence type="predicted"/>
<dbReference type="EMBL" id="MN740699">
    <property type="protein sequence ID" value="QHU08810.1"/>
    <property type="molecule type" value="Genomic_DNA"/>
</dbReference>
<sequence>MSAAKLYSEIFDEFKKAITDNERINILRKYDHARFRDFLTIAFNPMFQFDVEIPSYKPAIEPAGLNHTYLDVEVPKLYRFIIRHPKRITHLTPQRQAALLNTVLESLHKDEATLLCNLIRKNLQVDHLTAKLVLEAFPDINIKVE</sequence>
<reference evidence="1" key="1">
    <citation type="journal article" date="2020" name="Nature">
        <title>Giant virus diversity and host interactions through global metagenomics.</title>
        <authorList>
            <person name="Schulz F."/>
            <person name="Roux S."/>
            <person name="Paez-Espino D."/>
            <person name="Jungbluth S."/>
            <person name="Walsh D.A."/>
            <person name="Denef V.J."/>
            <person name="McMahon K.D."/>
            <person name="Konstantinidis K.T."/>
            <person name="Eloe-Fadrosh E.A."/>
            <person name="Kyrpides N.C."/>
            <person name="Woyke T."/>
        </authorList>
    </citation>
    <scope>NUCLEOTIDE SEQUENCE</scope>
    <source>
        <strain evidence="1">GVMAG-S-1064190-84</strain>
    </source>
</reference>
<evidence type="ECO:0000313" key="1">
    <source>
        <dbReference type="EMBL" id="QHU08810.1"/>
    </source>
</evidence>
<accession>A0A6C0JVT2</accession>
<name>A0A6C0JVT2_9ZZZZ</name>
<protein>
    <submittedName>
        <fullName evidence="1">Uncharacterized protein</fullName>
    </submittedName>
</protein>
<dbReference type="InterPro" id="IPR045491">
    <property type="entry name" value="DUF6433"/>
</dbReference>
<dbReference type="AlphaFoldDB" id="A0A6C0JVT2"/>
<dbReference type="Pfam" id="PF20025">
    <property type="entry name" value="DUF6433"/>
    <property type="match status" value="1"/>
</dbReference>
<organism evidence="1">
    <name type="scientific">viral metagenome</name>
    <dbReference type="NCBI Taxonomy" id="1070528"/>
    <lineage>
        <taxon>unclassified sequences</taxon>
        <taxon>metagenomes</taxon>
        <taxon>organismal metagenomes</taxon>
    </lineage>
</organism>